<dbReference type="Proteomes" id="UP000287224">
    <property type="component" value="Unassembled WGS sequence"/>
</dbReference>
<dbReference type="EMBL" id="BIFQ01000002">
    <property type="protein sequence ID" value="GCE09242.1"/>
    <property type="molecule type" value="Genomic_DNA"/>
</dbReference>
<protein>
    <submittedName>
        <fullName evidence="2">Uncharacterized protein</fullName>
    </submittedName>
</protein>
<feature type="compositionally biased region" description="Pro residues" evidence="1">
    <location>
        <begin position="72"/>
        <end position="93"/>
    </location>
</feature>
<comment type="caution">
    <text evidence="2">The sequence shown here is derived from an EMBL/GenBank/DDBJ whole genome shotgun (WGS) entry which is preliminary data.</text>
</comment>
<evidence type="ECO:0000313" key="2">
    <source>
        <dbReference type="EMBL" id="GCE09242.1"/>
    </source>
</evidence>
<organism evidence="2 3">
    <name type="scientific">Dictyobacter aurantiacus</name>
    <dbReference type="NCBI Taxonomy" id="1936993"/>
    <lineage>
        <taxon>Bacteria</taxon>
        <taxon>Bacillati</taxon>
        <taxon>Chloroflexota</taxon>
        <taxon>Ktedonobacteria</taxon>
        <taxon>Ktedonobacterales</taxon>
        <taxon>Dictyobacteraceae</taxon>
        <taxon>Dictyobacter</taxon>
    </lineage>
</organism>
<name>A0A401ZQY8_9CHLR</name>
<proteinExistence type="predicted"/>
<sequence length="121" mass="12615">MTPYTYVGGNPETATDPTGLFREGNAGEKSWTSPIGNKATYVDSDYNPSLSPIIIGDGWGSSWHPAMGPFPSVTPPPSAVKPALRPSPRPSPAPKHKATPTPAPVSNPIIDGALTLQKGIL</sequence>
<accession>A0A401ZQY8</accession>
<evidence type="ECO:0000313" key="3">
    <source>
        <dbReference type="Proteomes" id="UP000287224"/>
    </source>
</evidence>
<reference evidence="3" key="1">
    <citation type="submission" date="2018-12" db="EMBL/GenBank/DDBJ databases">
        <title>Tengunoibacter tsumagoiensis gen. nov., sp. nov., Dictyobacter kobayashii sp. nov., D. alpinus sp. nov., and D. joshuensis sp. nov. and description of Dictyobacteraceae fam. nov. within the order Ktedonobacterales isolated from Tengu-no-mugimeshi.</title>
        <authorList>
            <person name="Wang C.M."/>
            <person name="Zheng Y."/>
            <person name="Sakai Y."/>
            <person name="Toyoda A."/>
            <person name="Minakuchi Y."/>
            <person name="Abe K."/>
            <person name="Yokota A."/>
            <person name="Yabe S."/>
        </authorList>
    </citation>
    <scope>NUCLEOTIDE SEQUENCE [LARGE SCALE GENOMIC DNA]</scope>
    <source>
        <strain evidence="3">S-27</strain>
    </source>
</reference>
<evidence type="ECO:0000256" key="1">
    <source>
        <dbReference type="SAM" id="MobiDB-lite"/>
    </source>
</evidence>
<dbReference type="AlphaFoldDB" id="A0A401ZQY8"/>
<feature type="region of interest" description="Disordered" evidence="1">
    <location>
        <begin position="1"/>
        <end position="31"/>
    </location>
</feature>
<gene>
    <name evidence="2" type="ORF">KDAU_65710</name>
</gene>
<keyword evidence="3" id="KW-1185">Reference proteome</keyword>
<feature type="region of interest" description="Disordered" evidence="1">
    <location>
        <begin position="70"/>
        <end position="110"/>
    </location>
</feature>